<feature type="domain" description="Rho-GAP" evidence="2">
    <location>
        <begin position="345"/>
        <end position="550"/>
    </location>
</feature>
<dbReference type="GO" id="GO:0005096">
    <property type="term" value="F:GTPase activator activity"/>
    <property type="evidence" value="ECO:0007669"/>
    <property type="project" value="TreeGrafter"/>
</dbReference>
<evidence type="ECO:0000313" key="4">
    <source>
        <dbReference type="Proteomes" id="UP000249723"/>
    </source>
</evidence>
<dbReference type="Proteomes" id="UP000249723">
    <property type="component" value="Unassembled WGS sequence"/>
</dbReference>
<dbReference type="GO" id="GO:0005737">
    <property type="term" value="C:cytoplasm"/>
    <property type="evidence" value="ECO:0007669"/>
    <property type="project" value="TreeGrafter"/>
</dbReference>
<protein>
    <submittedName>
        <fullName evidence="3">BZ3500_MvSof-1268-A1-R1_Chr1-3g01676 protein</fullName>
    </submittedName>
</protein>
<reference evidence="4" key="1">
    <citation type="submission" date="2016-10" db="EMBL/GenBank/DDBJ databases">
        <authorList>
            <person name="Jeantristanb JTB J.-T."/>
            <person name="Ricardo R."/>
        </authorList>
    </citation>
    <scope>NUCLEOTIDE SEQUENCE [LARGE SCALE GENOMIC DNA]</scope>
</reference>
<dbReference type="Gene3D" id="1.10.555.10">
    <property type="entry name" value="Rho GTPase activation protein"/>
    <property type="match status" value="1"/>
</dbReference>
<dbReference type="SMART" id="SM00324">
    <property type="entry name" value="RhoGAP"/>
    <property type="match status" value="1"/>
</dbReference>
<dbReference type="InterPro" id="IPR001251">
    <property type="entry name" value="CRAL-TRIO_dom"/>
</dbReference>
<feature type="compositionally biased region" description="Polar residues" evidence="1">
    <location>
        <begin position="1"/>
        <end position="19"/>
    </location>
</feature>
<dbReference type="InterPro" id="IPR000198">
    <property type="entry name" value="RhoGAP_dom"/>
</dbReference>
<dbReference type="AlphaFoldDB" id="A0A2X0MQW5"/>
<dbReference type="OrthoDB" id="19923at2759"/>
<name>A0A2X0MQW5_9BASI</name>
<sequence length="577" mass="61523">MSEPIPSTSRPTSDHNQIAQLERKTDIAAQPSSPQLLQPSPSSSRTRSRSRSRSPARSTSTHATTSTRASWFSTISSTWTQATSTLAWTASSTLGSSTTAPIRSTSTAATAASNAQRAALPQEWKNLSDHAGLSQGDRKARAMAELATSGGGSSYQAEDDPLLETLLYRVTCRTSGSGSTGSGAKTPLLVLAACYLPSATSPGYDTILEALTNRLEAYARNGPYSLILLASPVPNPPPTARLISLFLNLSRETRKNVLKVWVVGGGWPLRALLALFTSRLLSGKAKATRKMVHCATLGALSKEVGSAIFLGVEFPPEVYAANARHESHGDLAASLDRTSSKQFGVPLSEASDKEPPSCVVDCFEVLRTQGRYAWYKARERGLIFSSVRFIVGSESTGIFRKSPSAMMVAILQAAYDRGHTLTLPTYPDAPHLAASLLKLYLCSLPTPIFPFSLESTIISCPLPRSEAEVYLRTNMLPSLPAPERNLLGQLVDILRAIEANKAHNKMYAYNLVVCLTPTLWTGIDATGSKTQSRGATAVTASTAEEIKSMLGMCSVPDGKGGAEGNTVAGVLKVMIEA</sequence>
<evidence type="ECO:0000259" key="2">
    <source>
        <dbReference type="PROSITE" id="PS50238"/>
    </source>
</evidence>
<keyword evidence="4" id="KW-1185">Reference proteome</keyword>
<dbReference type="InterPro" id="IPR036865">
    <property type="entry name" value="CRAL-TRIO_dom_sf"/>
</dbReference>
<dbReference type="STRING" id="289078.A0A2X0MQW5"/>
<organism evidence="3 4">
    <name type="scientific">Microbotryum saponariae</name>
    <dbReference type="NCBI Taxonomy" id="289078"/>
    <lineage>
        <taxon>Eukaryota</taxon>
        <taxon>Fungi</taxon>
        <taxon>Dikarya</taxon>
        <taxon>Basidiomycota</taxon>
        <taxon>Pucciniomycotina</taxon>
        <taxon>Microbotryomycetes</taxon>
        <taxon>Microbotryales</taxon>
        <taxon>Microbotryaceae</taxon>
        <taxon>Microbotryum</taxon>
    </lineage>
</organism>
<dbReference type="PANTHER" id="PTHR45808">
    <property type="entry name" value="RHO GTPASE-ACTIVATING PROTEIN 68F"/>
    <property type="match status" value="1"/>
</dbReference>
<evidence type="ECO:0000256" key="1">
    <source>
        <dbReference type="SAM" id="MobiDB-lite"/>
    </source>
</evidence>
<feature type="region of interest" description="Disordered" evidence="1">
    <location>
        <begin position="1"/>
        <end position="67"/>
    </location>
</feature>
<dbReference type="SUPFAM" id="SSF48350">
    <property type="entry name" value="GTPase activation domain, GAP"/>
    <property type="match status" value="1"/>
</dbReference>
<accession>A0A2X0MQW5</accession>
<dbReference type="EMBL" id="FMWP01000014">
    <property type="protein sequence ID" value="SCZ89939.1"/>
    <property type="molecule type" value="Genomic_DNA"/>
</dbReference>
<evidence type="ECO:0000313" key="3">
    <source>
        <dbReference type="EMBL" id="SCZ89939.1"/>
    </source>
</evidence>
<feature type="compositionally biased region" description="Low complexity" evidence="1">
    <location>
        <begin position="55"/>
        <end position="67"/>
    </location>
</feature>
<feature type="compositionally biased region" description="Low complexity" evidence="1">
    <location>
        <begin position="28"/>
        <end position="45"/>
    </location>
</feature>
<dbReference type="Pfam" id="PF00620">
    <property type="entry name" value="RhoGAP"/>
    <property type="match status" value="1"/>
</dbReference>
<dbReference type="PROSITE" id="PS50238">
    <property type="entry name" value="RHOGAP"/>
    <property type="match status" value="1"/>
</dbReference>
<dbReference type="GO" id="GO:0007264">
    <property type="term" value="P:small GTPase-mediated signal transduction"/>
    <property type="evidence" value="ECO:0007669"/>
    <property type="project" value="TreeGrafter"/>
</dbReference>
<dbReference type="InterPro" id="IPR008936">
    <property type="entry name" value="Rho_GTPase_activation_prot"/>
</dbReference>
<dbReference type="Pfam" id="PF13716">
    <property type="entry name" value="CRAL_TRIO_2"/>
    <property type="match status" value="1"/>
</dbReference>
<proteinExistence type="predicted"/>
<gene>
    <name evidence="3" type="ORF">BZ3500_MVSOF-1268-A1-R1_CHR1-3G01676</name>
</gene>
<dbReference type="CDD" id="cd00159">
    <property type="entry name" value="RhoGAP"/>
    <property type="match status" value="1"/>
</dbReference>
<dbReference type="Gene3D" id="3.40.525.10">
    <property type="entry name" value="CRAL-TRIO lipid binding domain"/>
    <property type="match status" value="1"/>
</dbReference>
<dbReference type="PANTHER" id="PTHR45808:SF2">
    <property type="entry name" value="RHO GTPASE-ACTIVATING PROTEIN 68F"/>
    <property type="match status" value="1"/>
</dbReference>